<dbReference type="PROSITE" id="PS51387">
    <property type="entry name" value="FAD_PCMH"/>
    <property type="match status" value="1"/>
</dbReference>
<dbReference type="Gene3D" id="1.10.45.10">
    <property type="entry name" value="Vanillyl-alcohol Oxidase, Chain A, domain 4"/>
    <property type="match status" value="1"/>
</dbReference>
<dbReference type="PANTHER" id="PTHR42934:SF1">
    <property type="entry name" value="GLYCOLATE OXIDASE SUBUNIT GLCD"/>
    <property type="match status" value="1"/>
</dbReference>
<evidence type="ECO:0000256" key="2">
    <source>
        <dbReference type="ARBA" id="ARBA00022630"/>
    </source>
</evidence>
<accession>A0A3C1KHG3</accession>
<feature type="domain" description="FAD-binding PCMH-type" evidence="5">
    <location>
        <begin position="27"/>
        <end position="206"/>
    </location>
</feature>
<keyword evidence="3" id="KW-0274">FAD</keyword>
<protein>
    <submittedName>
        <fullName evidence="6">FAD-binding oxidoreductase</fullName>
    </submittedName>
</protein>
<dbReference type="InterPro" id="IPR016169">
    <property type="entry name" value="FAD-bd_PCMH_sub2"/>
</dbReference>
<evidence type="ECO:0000313" key="6">
    <source>
        <dbReference type="EMBL" id="HAN26102.1"/>
    </source>
</evidence>
<dbReference type="SUPFAM" id="SSF56176">
    <property type="entry name" value="FAD-binding/transporter-associated domain-like"/>
    <property type="match status" value="1"/>
</dbReference>
<dbReference type="PANTHER" id="PTHR42934">
    <property type="entry name" value="GLYCOLATE OXIDASE SUBUNIT GLCD"/>
    <property type="match status" value="1"/>
</dbReference>
<dbReference type="InterPro" id="IPR051914">
    <property type="entry name" value="FAD-linked_OxidoTrans_Type4"/>
</dbReference>
<dbReference type="GO" id="GO:0016491">
    <property type="term" value="F:oxidoreductase activity"/>
    <property type="evidence" value="ECO:0007669"/>
    <property type="project" value="UniProtKB-KW"/>
</dbReference>
<comment type="cofactor">
    <cofactor evidence="1">
        <name>FAD</name>
        <dbReference type="ChEBI" id="CHEBI:57692"/>
    </cofactor>
</comment>
<dbReference type="Gene3D" id="3.30.70.2740">
    <property type="match status" value="1"/>
</dbReference>
<keyword evidence="2" id="KW-0285">Flavoprotein</keyword>
<dbReference type="InterPro" id="IPR016164">
    <property type="entry name" value="FAD-linked_Oxase-like_C"/>
</dbReference>
<dbReference type="Pfam" id="PF02913">
    <property type="entry name" value="FAD-oxidase_C"/>
    <property type="match status" value="1"/>
</dbReference>
<dbReference type="AlphaFoldDB" id="A0A3C1KHG3"/>
<dbReference type="SUPFAM" id="SSF55103">
    <property type="entry name" value="FAD-linked oxidases, C-terminal domain"/>
    <property type="match status" value="1"/>
</dbReference>
<feature type="non-terminal residue" evidence="6">
    <location>
        <position position="1"/>
    </location>
</feature>
<dbReference type="EMBL" id="DMNG01000284">
    <property type="protein sequence ID" value="HAN26102.1"/>
    <property type="molecule type" value="Genomic_DNA"/>
</dbReference>
<reference evidence="6 7" key="1">
    <citation type="journal article" date="2018" name="Nat. Biotechnol.">
        <title>A standardized bacterial taxonomy based on genome phylogeny substantially revises the tree of life.</title>
        <authorList>
            <person name="Parks D.H."/>
            <person name="Chuvochina M."/>
            <person name="Waite D.W."/>
            <person name="Rinke C."/>
            <person name="Skarshewski A."/>
            <person name="Chaumeil P.A."/>
            <person name="Hugenholtz P."/>
        </authorList>
    </citation>
    <scope>NUCLEOTIDE SEQUENCE [LARGE SCALE GENOMIC DNA]</scope>
    <source>
        <strain evidence="6">UBA9152</strain>
    </source>
</reference>
<dbReference type="InterPro" id="IPR036318">
    <property type="entry name" value="FAD-bd_PCMH-like_sf"/>
</dbReference>
<dbReference type="Pfam" id="PF01565">
    <property type="entry name" value="FAD_binding_4"/>
    <property type="match status" value="1"/>
</dbReference>
<comment type="caution">
    <text evidence="6">The sequence shown here is derived from an EMBL/GenBank/DDBJ whole genome shotgun (WGS) entry which is preliminary data.</text>
</comment>
<dbReference type="InterPro" id="IPR016171">
    <property type="entry name" value="Vanillyl_alc_oxidase_C-sub2"/>
</dbReference>
<evidence type="ECO:0000256" key="4">
    <source>
        <dbReference type="ARBA" id="ARBA00023002"/>
    </source>
</evidence>
<dbReference type="InterPro" id="IPR006094">
    <property type="entry name" value="Oxid_FAD_bind_N"/>
</dbReference>
<proteinExistence type="predicted"/>
<evidence type="ECO:0000256" key="3">
    <source>
        <dbReference type="ARBA" id="ARBA00022827"/>
    </source>
</evidence>
<sequence length="469" mass="49009">LTAALDADRVRADGAQRSLAAHDASVFDGGVAGPVCFPETTEEVQAIMRIAEQHGSAVVPRGAGTGLAGGAIPLGRPVVVSTGRMNKVLSVDTNNRIAWVQPGVINLDLSKKLQPKGFHFAPDPSSQQVCTLGGNVANNSGGPHCLAYGVTDAHVVSLEVVLPDGHVAVLGGAEDETPGLDLRGAFVGSEGTLGIATKIGVRITPNAPAVRTLLLSFATVRDAAQTVSDIIAAGVVPAALEVMDQRMTVAVENYVAAGYPTDAAAVLLAEVEGLEGGVEIDAARIEELGRANSATDVRLAGSEEERAALWKGRKTAFGAVAQIAPDYYLHDTVVPRAQLADILEQIYEITDRHEVTVMNVFHAGDGNLHPLLVFDAREEGTLERVHAAGAEILRASLAAGGVLSGEHGIGVEKQAYMDELFSPADLDHQNRLRQAFDPACRANPGKVLPMGHSCADIQALREMPTGVWG</sequence>
<evidence type="ECO:0000313" key="7">
    <source>
        <dbReference type="Proteomes" id="UP000257479"/>
    </source>
</evidence>
<keyword evidence="4" id="KW-0560">Oxidoreductase</keyword>
<dbReference type="GO" id="GO:0071949">
    <property type="term" value="F:FAD binding"/>
    <property type="evidence" value="ECO:0007669"/>
    <property type="project" value="InterPro"/>
</dbReference>
<gene>
    <name evidence="6" type="ORF">DCP95_16265</name>
</gene>
<dbReference type="Proteomes" id="UP000257479">
    <property type="component" value="Unassembled WGS sequence"/>
</dbReference>
<dbReference type="InterPro" id="IPR004113">
    <property type="entry name" value="FAD-bd_oxidored_4_C"/>
</dbReference>
<evidence type="ECO:0000259" key="5">
    <source>
        <dbReference type="PROSITE" id="PS51387"/>
    </source>
</evidence>
<dbReference type="Gene3D" id="3.30.465.10">
    <property type="match status" value="1"/>
</dbReference>
<organism evidence="6 7">
    <name type="scientific">Microbacterium ginsengisoli</name>
    <dbReference type="NCBI Taxonomy" id="400772"/>
    <lineage>
        <taxon>Bacteria</taxon>
        <taxon>Bacillati</taxon>
        <taxon>Actinomycetota</taxon>
        <taxon>Actinomycetes</taxon>
        <taxon>Micrococcales</taxon>
        <taxon>Microbacteriaceae</taxon>
        <taxon>Microbacterium</taxon>
    </lineage>
</organism>
<dbReference type="InterPro" id="IPR016166">
    <property type="entry name" value="FAD-bd_PCMH"/>
</dbReference>
<name>A0A3C1KHG3_9MICO</name>
<evidence type="ECO:0000256" key="1">
    <source>
        <dbReference type="ARBA" id="ARBA00001974"/>
    </source>
</evidence>